<proteinExistence type="predicted"/>
<comment type="caution">
    <text evidence="3">The sequence shown here is derived from an EMBL/GenBank/DDBJ whole genome shotgun (WGS) entry which is preliminary data.</text>
</comment>
<gene>
    <name evidence="3" type="ORF">BCY91_10020</name>
</gene>
<organism evidence="3 4">
    <name type="scientific">Pelobium manganitolerans</name>
    <dbReference type="NCBI Taxonomy" id="1842495"/>
    <lineage>
        <taxon>Bacteria</taxon>
        <taxon>Pseudomonadati</taxon>
        <taxon>Bacteroidota</taxon>
        <taxon>Sphingobacteriia</taxon>
        <taxon>Sphingobacteriales</taxon>
        <taxon>Sphingobacteriaceae</taxon>
        <taxon>Pelobium</taxon>
    </lineage>
</organism>
<dbReference type="Proteomes" id="UP000283433">
    <property type="component" value="Unassembled WGS sequence"/>
</dbReference>
<keyword evidence="1" id="KW-0812">Transmembrane</keyword>
<dbReference type="EMBL" id="MBTA01000027">
    <property type="protein sequence ID" value="RKD13880.1"/>
    <property type="molecule type" value="Genomic_DNA"/>
</dbReference>
<dbReference type="AlphaFoldDB" id="A0A419S3X7"/>
<name>A0A419S3X7_9SPHI</name>
<feature type="transmembrane region" description="Helical" evidence="1">
    <location>
        <begin position="9"/>
        <end position="27"/>
    </location>
</feature>
<dbReference type="PANTHER" id="PTHR33371:SF4">
    <property type="entry name" value="INTERMEMBRANE PHOSPHOLIPID TRANSPORT SYSTEM BINDING PROTEIN MLAD"/>
    <property type="match status" value="1"/>
</dbReference>
<dbReference type="Gene3D" id="1.10.287.950">
    <property type="entry name" value="Methyl-accepting chemotaxis protein"/>
    <property type="match status" value="1"/>
</dbReference>
<dbReference type="PROSITE" id="PS50192">
    <property type="entry name" value="T_SNARE"/>
    <property type="match status" value="1"/>
</dbReference>
<evidence type="ECO:0000256" key="1">
    <source>
        <dbReference type="SAM" id="Phobius"/>
    </source>
</evidence>
<dbReference type="InterPro" id="IPR000727">
    <property type="entry name" value="T_SNARE_dom"/>
</dbReference>
<dbReference type="InterPro" id="IPR052336">
    <property type="entry name" value="MlaD_Phospholipid_Transporter"/>
</dbReference>
<evidence type="ECO:0000259" key="2">
    <source>
        <dbReference type="PROSITE" id="PS50192"/>
    </source>
</evidence>
<dbReference type="RefSeq" id="WP_120182790.1">
    <property type="nucleotide sequence ID" value="NZ_MBTA01000027.1"/>
</dbReference>
<dbReference type="OrthoDB" id="9769132at2"/>
<protein>
    <submittedName>
        <fullName evidence="3">ABC transporter permease</fullName>
    </submittedName>
</protein>
<dbReference type="Pfam" id="PF02470">
    <property type="entry name" value="MlaD"/>
    <property type="match status" value="1"/>
</dbReference>
<reference evidence="3 4" key="1">
    <citation type="submission" date="2016-07" db="EMBL/GenBank/DDBJ databases">
        <title>Genome of Pelobium manganitolerans.</title>
        <authorList>
            <person name="Wu S."/>
            <person name="Wang G."/>
        </authorList>
    </citation>
    <scope>NUCLEOTIDE SEQUENCE [LARGE SCALE GENOMIC DNA]</scope>
    <source>
        <strain evidence="3 4">YS-25</strain>
    </source>
</reference>
<keyword evidence="1" id="KW-1133">Transmembrane helix</keyword>
<evidence type="ECO:0000313" key="4">
    <source>
        <dbReference type="Proteomes" id="UP000283433"/>
    </source>
</evidence>
<evidence type="ECO:0000313" key="3">
    <source>
        <dbReference type="EMBL" id="RKD13880.1"/>
    </source>
</evidence>
<feature type="domain" description="T-SNARE coiled-coil homology" evidence="2">
    <location>
        <begin position="163"/>
        <end position="225"/>
    </location>
</feature>
<dbReference type="InterPro" id="IPR003399">
    <property type="entry name" value="Mce/MlaD"/>
</dbReference>
<dbReference type="PANTHER" id="PTHR33371">
    <property type="entry name" value="INTERMEMBRANE PHOSPHOLIPID TRANSPORT SYSTEM BINDING PROTEIN MLAD-RELATED"/>
    <property type="match status" value="1"/>
</dbReference>
<sequence length="314" mass="34198">MKISNETKVGILTALAIAIFIVGYNFLKGNDIFSSENEFYAKYDKVDGLAVSKPVLVNGYQVGRVSALTLLENGQILAQFKIDPKYAIPANTIARLESTDLLGSKAVVFDLGNSLKYANDGDTLNANVQANLLEQVEPVQKKAEVIISKLDSMLTSVNNILNPNFQRNVDRSFASIAKTLETLESTSKTIDGTVSVQSKRIDAILANAESISNNLKNNNERITSILTNANSFTDQLARTQIQTTIDNANKAVTELQTAVNKINSGTGSIALLLNDEKLYNNLNNSAKSLDNLIIDVKANPKRYVSFSIFGGRKD</sequence>
<keyword evidence="4" id="KW-1185">Reference proteome</keyword>
<accession>A0A419S3X7</accession>
<keyword evidence="1" id="KW-0472">Membrane</keyword>